<dbReference type="InterPro" id="IPR011712">
    <property type="entry name" value="Sig_transdc_His_kin_sub3_dim/P"/>
</dbReference>
<dbReference type="Pfam" id="PF07730">
    <property type="entry name" value="HisKA_3"/>
    <property type="match status" value="1"/>
</dbReference>
<evidence type="ECO:0000256" key="2">
    <source>
        <dbReference type="ARBA" id="ARBA00012438"/>
    </source>
</evidence>
<evidence type="ECO:0000256" key="6">
    <source>
        <dbReference type="ARBA" id="ARBA00022777"/>
    </source>
</evidence>
<dbReference type="InterPro" id="IPR050482">
    <property type="entry name" value="Sensor_HK_TwoCompSys"/>
</dbReference>
<evidence type="ECO:0000256" key="8">
    <source>
        <dbReference type="ARBA" id="ARBA00023012"/>
    </source>
</evidence>
<dbReference type="Proteomes" id="UP001602119">
    <property type="component" value="Unassembled WGS sequence"/>
</dbReference>
<evidence type="ECO:0000256" key="10">
    <source>
        <dbReference type="SAM" id="Phobius"/>
    </source>
</evidence>
<reference evidence="14 15" key="1">
    <citation type="submission" date="2024-10" db="EMBL/GenBank/DDBJ databases">
        <title>The Natural Products Discovery Center: Release of the First 8490 Sequenced Strains for Exploring Actinobacteria Biosynthetic Diversity.</title>
        <authorList>
            <person name="Kalkreuter E."/>
            <person name="Kautsar S.A."/>
            <person name="Yang D."/>
            <person name="Bader C.D."/>
            <person name="Teijaro C.N."/>
            <person name="Fluegel L."/>
            <person name="Davis C.M."/>
            <person name="Simpson J.R."/>
            <person name="Lauterbach L."/>
            <person name="Steele A.D."/>
            <person name="Gui C."/>
            <person name="Meng S."/>
            <person name="Li G."/>
            <person name="Viehrig K."/>
            <person name="Ye F."/>
            <person name="Su P."/>
            <person name="Kiefer A.F."/>
            <person name="Nichols A."/>
            <person name="Cepeda A.J."/>
            <person name="Yan W."/>
            <person name="Fan B."/>
            <person name="Jiang Y."/>
            <person name="Adhikari A."/>
            <person name="Zheng C.-J."/>
            <person name="Schuster L."/>
            <person name="Cowan T.M."/>
            <person name="Smanski M.J."/>
            <person name="Chevrette M.G."/>
            <person name="De Carvalho L.P.S."/>
            <person name="Shen B."/>
        </authorList>
    </citation>
    <scope>NUCLEOTIDE SEQUENCE [LARGE SCALE GENOMIC DNA]</scope>
    <source>
        <strain evidence="14 15">NPDC001281</strain>
    </source>
</reference>
<keyword evidence="4" id="KW-0808">Transferase</keyword>
<feature type="transmembrane region" description="Helical" evidence="10">
    <location>
        <begin position="130"/>
        <end position="147"/>
    </location>
</feature>
<dbReference type="EMBL" id="JBIAXI010000034">
    <property type="protein sequence ID" value="MFF4778617.1"/>
    <property type="molecule type" value="Genomic_DNA"/>
</dbReference>
<keyword evidence="10" id="KW-1133">Transmembrane helix</keyword>
<dbReference type="InterPro" id="IPR055558">
    <property type="entry name" value="DUF7134"/>
</dbReference>
<keyword evidence="10" id="KW-0472">Membrane</keyword>
<dbReference type="Pfam" id="PF02518">
    <property type="entry name" value="HATPase_c"/>
    <property type="match status" value="1"/>
</dbReference>
<feature type="region of interest" description="Disordered" evidence="9">
    <location>
        <begin position="357"/>
        <end position="378"/>
    </location>
</feature>
<name>A0ABW6VH05_MICFU</name>
<evidence type="ECO:0000256" key="7">
    <source>
        <dbReference type="ARBA" id="ARBA00022840"/>
    </source>
</evidence>
<evidence type="ECO:0000313" key="14">
    <source>
        <dbReference type="EMBL" id="MFF4778617.1"/>
    </source>
</evidence>
<dbReference type="GO" id="GO:0016301">
    <property type="term" value="F:kinase activity"/>
    <property type="evidence" value="ECO:0007669"/>
    <property type="project" value="UniProtKB-KW"/>
</dbReference>
<keyword evidence="3" id="KW-0597">Phosphoprotein</keyword>
<keyword evidence="8" id="KW-0902">Two-component regulatory system</keyword>
<evidence type="ECO:0000259" key="13">
    <source>
        <dbReference type="Pfam" id="PF23539"/>
    </source>
</evidence>
<feature type="domain" description="Histidine kinase/HSP90-like ATPase" evidence="11">
    <location>
        <begin position="286"/>
        <end position="375"/>
    </location>
</feature>
<evidence type="ECO:0000256" key="9">
    <source>
        <dbReference type="SAM" id="MobiDB-lite"/>
    </source>
</evidence>
<dbReference type="EC" id="2.7.13.3" evidence="2"/>
<dbReference type="InterPro" id="IPR003594">
    <property type="entry name" value="HATPase_dom"/>
</dbReference>
<comment type="catalytic activity">
    <reaction evidence="1">
        <text>ATP + protein L-histidine = ADP + protein N-phospho-L-histidine.</text>
        <dbReference type="EC" id="2.7.13.3"/>
    </reaction>
</comment>
<dbReference type="SUPFAM" id="SSF55874">
    <property type="entry name" value="ATPase domain of HSP90 chaperone/DNA topoisomerase II/histidine kinase"/>
    <property type="match status" value="1"/>
</dbReference>
<gene>
    <name evidence="14" type="ORF">ACFY05_37915</name>
</gene>
<keyword evidence="5" id="KW-0547">Nucleotide-binding</keyword>
<proteinExistence type="predicted"/>
<evidence type="ECO:0000259" key="12">
    <source>
        <dbReference type="Pfam" id="PF07730"/>
    </source>
</evidence>
<keyword evidence="7" id="KW-0067">ATP-binding</keyword>
<feature type="domain" description="DUF7134" evidence="13">
    <location>
        <begin position="5"/>
        <end position="152"/>
    </location>
</feature>
<keyword evidence="10" id="KW-0812">Transmembrane</keyword>
<evidence type="ECO:0000256" key="1">
    <source>
        <dbReference type="ARBA" id="ARBA00000085"/>
    </source>
</evidence>
<keyword evidence="6 14" id="KW-0418">Kinase</keyword>
<feature type="domain" description="Signal transduction histidine kinase subgroup 3 dimerisation and phosphoacceptor" evidence="12">
    <location>
        <begin position="180"/>
        <end position="246"/>
    </location>
</feature>
<dbReference type="PANTHER" id="PTHR24421">
    <property type="entry name" value="NITRATE/NITRITE SENSOR PROTEIN NARX-RELATED"/>
    <property type="match status" value="1"/>
</dbReference>
<dbReference type="RefSeq" id="WP_387347194.1">
    <property type="nucleotide sequence ID" value="NZ_JBIAXI010000034.1"/>
</dbReference>
<dbReference type="Gene3D" id="1.20.5.1930">
    <property type="match status" value="1"/>
</dbReference>
<protein>
    <recommendedName>
        <fullName evidence="2">histidine kinase</fullName>
        <ecNumber evidence="2">2.7.13.3</ecNumber>
    </recommendedName>
</protein>
<comment type="caution">
    <text evidence="14">The sequence shown here is derived from an EMBL/GenBank/DDBJ whole genome shotgun (WGS) entry which is preliminary data.</text>
</comment>
<dbReference type="Pfam" id="PF23539">
    <property type="entry name" value="DUF7134"/>
    <property type="match status" value="1"/>
</dbReference>
<dbReference type="CDD" id="cd16917">
    <property type="entry name" value="HATPase_UhpB-NarQ-NarX-like"/>
    <property type="match status" value="1"/>
</dbReference>
<accession>A0ABW6VH05</accession>
<dbReference type="PANTHER" id="PTHR24421:SF10">
    <property type="entry name" value="NITRATE_NITRITE SENSOR PROTEIN NARQ"/>
    <property type="match status" value="1"/>
</dbReference>
<organism evidence="14 15">
    <name type="scientific">Microtetraspora fusca</name>
    <dbReference type="NCBI Taxonomy" id="1997"/>
    <lineage>
        <taxon>Bacteria</taxon>
        <taxon>Bacillati</taxon>
        <taxon>Actinomycetota</taxon>
        <taxon>Actinomycetes</taxon>
        <taxon>Streptosporangiales</taxon>
        <taxon>Streptosporangiaceae</taxon>
        <taxon>Microtetraspora</taxon>
    </lineage>
</organism>
<dbReference type="Gene3D" id="3.30.565.10">
    <property type="entry name" value="Histidine kinase-like ATPase, C-terminal domain"/>
    <property type="match status" value="1"/>
</dbReference>
<evidence type="ECO:0000313" key="15">
    <source>
        <dbReference type="Proteomes" id="UP001602119"/>
    </source>
</evidence>
<evidence type="ECO:0000256" key="3">
    <source>
        <dbReference type="ARBA" id="ARBA00022553"/>
    </source>
</evidence>
<feature type="transmembrane region" description="Helical" evidence="10">
    <location>
        <begin position="99"/>
        <end position="118"/>
    </location>
</feature>
<evidence type="ECO:0000256" key="4">
    <source>
        <dbReference type="ARBA" id="ARBA00022679"/>
    </source>
</evidence>
<dbReference type="InterPro" id="IPR036890">
    <property type="entry name" value="HATPase_C_sf"/>
</dbReference>
<keyword evidence="15" id="KW-1185">Reference proteome</keyword>
<evidence type="ECO:0000256" key="5">
    <source>
        <dbReference type="ARBA" id="ARBA00022741"/>
    </source>
</evidence>
<evidence type="ECO:0000259" key="11">
    <source>
        <dbReference type="Pfam" id="PF02518"/>
    </source>
</evidence>
<sequence length="378" mass="39460">MRFDLRRHATVPDAVLGLILAVLLSAGAATAPGLGPSSYAAIAVGCLALAVRRRAPTLVLLVTTACMLAYAVGADPAPPAAFPVMIAVYTAVRYGHRNAAAIGGLVFLAGSLAASLTADAAQPPKELVERTILLLGWFVAAGVGGTVSRHRQAYLEQAEQRAAEAERTREETALRRAGEERLRIARELHDSLTHSISVIKVQAGVAVHLARKRGEEVPGALLAIQEAGADAMRELRATLEVLRDSDDPAGNGLERVDDLVARVGAAGLPTTVTVTGSARALPAHVERAAYRIIQEALTNASRHAGPATATVTLAYGTRELTVQIDDDGVASPSDPPTPGNGLTGMRERVTALGGHLHAHPRPHGGFTVRAELPTEDLS</sequence>